<evidence type="ECO:0000256" key="3">
    <source>
        <dbReference type="SAM" id="MobiDB-lite"/>
    </source>
</evidence>
<reference evidence="6" key="1">
    <citation type="submission" date="2019-07" db="EMBL/GenBank/DDBJ databases">
        <title>De Novo Assembly of kiwifruit Actinidia rufa.</title>
        <authorList>
            <person name="Sugita-Konishi S."/>
            <person name="Sato K."/>
            <person name="Mori E."/>
            <person name="Abe Y."/>
            <person name="Kisaki G."/>
            <person name="Hamano K."/>
            <person name="Suezawa K."/>
            <person name="Otani M."/>
            <person name="Fukuda T."/>
            <person name="Manabe T."/>
            <person name="Gomi K."/>
            <person name="Tabuchi M."/>
            <person name="Akimitsu K."/>
            <person name="Kataoka I."/>
        </authorList>
    </citation>
    <scope>NUCLEOTIDE SEQUENCE [LARGE SCALE GENOMIC DNA]</scope>
    <source>
        <strain evidence="6">cv. Fuchu</strain>
    </source>
</reference>
<evidence type="ECO:0000313" key="6">
    <source>
        <dbReference type="Proteomes" id="UP000585474"/>
    </source>
</evidence>
<dbReference type="OrthoDB" id="689350at2759"/>
<dbReference type="EMBL" id="BJWL01000451">
    <property type="protein sequence ID" value="GFS45576.1"/>
    <property type="molecule type" value="Genomic_DNA"/>
</dbReference>
<dbReference type="GO" id="GO:0016020">
    <property type="term" value="C:membrane"/>
    <property type="evidence" value="ECO:0007669"/>
    <property type="project" value="UniProtKB-SubCell"/>
</dbReference>
<dbReference type="PROSITE" id="PS50846">
    <property type="entry name" value="HMA_2"/>
    <property type="match status" value="1"/>
</dbReference>
<dbReference type="PANTHER" id="PTHR22814:SF351">
    <property type="entry name" value="HEAVY METAL-ASSOCIATED ISOPRENYLATED PLANT PROTEIN 28"/>
    <property type="match status" value="1"/>
</dbReference>
<dbReference type="SUPFAM" id="SSF55008">
    <property type="entry name" value="HMA, heavy metal-associated domain"/>
    <property type="match status" value="1"/>
</dbReference>
<name>A0A7J0DYS2_9ERIC</name>
<dbReference type="Proteomes" id="UP000585474">
    <property type="component" value="Unassembled WGS sequence"/>
</dbReference>
<dbReference type="Gene3D" id="3.30.70.100">
    <property type="match status" value="1"/>
</dbReference>
<evidence type="ECO:0000313" key="5">
    <source>
        <dbReference type="EMBL" id="GFS45576.1"/>
    </source>
</evidence>
<gene>
    <name evidence="5" type="ORF">Acr_00g0096900</name>
</gene>
<feature type="region of interest" description="Disordered" evidence="3">
    <location>
        <begin position="42"/>
        <end position="61"/>
    </location>
</feature>
<dbReference type="Pfam" id="PF00403">
    <property type="entry name" value="HMA"/>
    <property type="match status" value="1"/>
</dbReference>
<sequence length="209" mass="23420">MRVHMDCAGCESKIRKALQKLKGVDDVDINMGMQKVTVTGWADQKKDHHGGGPATHHFAPQPSSSYNYYKHGYDYGHGQGQGWGRPNPPQPAPLPSIEDTRNKLLKRNVENPDNREAALPDQAFGLYFGWAKIDAHEIFKVMSSIGWECSCCSCKRKIEKRANYIEIAEEDKSIVRAALDLPVFGLHTSLMFFSEASFEDDSCASEKNE</sequence>
<dbReference type="CDD" id="cd00371">
    <property type="entry name" value="HMA"/>
    <property type="match status" value="1"/>
</dbReference>
<keyword evidence="6" id="KW-1185">Reference proteome</keyword>
<dbReference type="GO" id="GO:0009626">
    <property type="term" value="P:plant-type hypersensitive response"/>
    <property type="evidence" value="ECO:0007669"/>
    <property type="project" value="UniProtKB-KW"/>
</dbReference>
<dbReference type="InterPro" id="IPR006121">
    <property type="entry name" value="HMA_dom"/>
</dbReference>
<dbReference type="AlphaFoldDB" id="A0A7J0DYS2"/>
<organism evidence="5 6">
    <name type="scientific">Actinidia rufa</name>
    <dbReference type="NCBI Taxonomy" id="165716"/>
    <lineage>
        <taxon>Eukaryota</taxon>
        <taxon>Viridiplantae</taxon>
        <taxon>Streptophyta</taxon>
        <taxon>Embryophyta</taxon>
        <taxon>Tracheophyta</taxon>
        <taxon>Spermatophyta</taxon>
        <taxon>Magnoliopsida</taxon>
        <taxon>eudicotyledons</taxon>
        <taxon>Gunneridae</taxon>
        <taxon>Pentapetalae</taxon>
        <taxon>asterids</taxon>
        <taxon>Ericales</taxon>
        <taxon>Actinidiaceae</taxon>
        <taxon>Actinidia</taxon>
    </lineage>
</organism>
<comment type="caution">
    <text evidence="5">The sequence shown here is derived from an EMBL/GenBank/DDBJ whole genome shotgun (WGS) entry which is preliminary data.</text>
</comment>
<dbReference type="GO" id="GO:0046872">
    <property type="term" value="F:metal ion binding"/>
    <property type="evidence" value="ECO:0007669"/>
    <property type="project" value="UniProtKB-KW"/>
</dbReference>
<protein>
    <submittedName>
        <fullName evidence="5">Heavy metal transport/detoxification superfamily protein</fullName>
    </submittedName>
</protein>
<dbReference type="InterPro" id="IPR036163">
    <property type="entry name" value="HMA_dom_sf"/>
</dbReference>
<proteinExistence type="predicted"/>
<dbReference type="PANTHER" id="PTHR22814">
    <property type="entry name" value="COPPER TRANSPORT PROTEIN ATOX1-RELATED"/>
    <property type="match status" value="1"/>
</dbReference>
<comment type="subcellular location">
    <subcellularLocation>
        <location evidence="1">Membrane</location>
        <topology evidence="1">Peripheral membrane protein</topology>
    </subcellularLocation>
</comment>
<evidence type="ECO:0000256" key="1">
    <source>
        <dbReference type="ARBA" id="ARBA00004170"/>
    </source>
</evidence>
<accession>A0A7J0DYS2</accession>
<feature type="domain" description="HMA" evidence="4">
    <location>
        <begin position="1"/>
        <end position="59"/>
    </location>
</feature>
<keyword evidence="2" id="KW-0479">Metal-binding</keyword>
<evidence type="ECO:0000259" key="4">
    <source>
        <dbReference type="PROSITE" id="PS50846"/>
    </source>
</evidence>
<evidence type="ECO:0000256" key="2">
    <source>
        <dbReference type="ARBA" id="ARBA00022723"/>
    </source>
</evidence>